<protein>
    <recommendedName>
        <fullName evidence="4">Secreted protein</fullName>
    </recommendedName>
</protein>
<gene>
    <name evidence="2" type="ORF">GJ691_05270</name>
</gene>
<feature type="signal peptide" evidence="1">
    <location>
        <begin position="1"/>
        <end position="19"/>
    </location>
</feature>
<keyword evidence="1" id="KW-0732">Signal</keyword>
<dbReference type="PROSITE" id="PS51257">
    <property type="entry name" value="PROKAR_LIPOPROTEIN"/>
    <property type="match status" value="1"/>
</dbReference>
<accession>A0A6I2MN14</accession>
<reference evidence="2 3" key="1">
    <citation type="submission" date="2019-11" db="EMBL/GenBank/DDBJ databases">
        <title>Maribacter lutea sp. nov., a marine bacterium isolated from intertidal sand.</title>
        <authorList>
            <person name="Liu A."/>
        </authorList>
    </citation>
    <scope>NUCLEOTIDE SEQUENCE [LARGE SCALE GENOMIC DNA]</scope>
    <source>
        <strain evidence="2 3">RZ05</strain>
    </source>
</reference>
<name>A0A6I2MN14_9FLAO</name>
<comment type="caution">
    <text evidence="2">The sequence shown here is derived from an EMBL/GenBank/DDBJ whole genome shotgun (WGS) entry which is preliminary data.</text>
</comment>
<evidence type="ECO:0000313" key="3">
    <source>
        <dbReference type="Proteomes" id="UP000443153"/>
    </source>
</evidence>
<dbReference type="RefSeq" id="WP_154364508.1">
    <property type="nucleotide sequence ID" value="NZ_WKJH01000002.1"/>
</dbReference>
<keyword evidence="3" id="KW-1185">Reference proteome</keyword>
<dbReference type="EMBL" id="WKJH01000002">
    <property type="protein sequence ID" value="MRX63574.1"/>
    <property type="molecule type" value="Genomic_DNA"/>
</dbReference>
<organism evidence="2 3">
    <name type="scientific">Maribacter luteus</name>
    <dbReference type="NCBI Taxonomy" id="2594478"/>
    <lineage>
        <taxon>Bacteria</taxon>
        <taxon>Pseudomonadati</taxon>
        <taxon>Bacteroidota</taxon>
        <taxon>Flavobacteriia</taxon>
        <taxon>Flavobacteriales</taxon>
        <taxon>Flavobacteriaceae</taxon>
        <taxon>Maribacter</taxon>
    </lineage>
</organism>
<sequence length="52" mass="5569">MKKILIAVLVIVMNTVLFSCNPDSVAESDALYNLQAVEGDDGNVPPPPPEDE</sequence>
<evidence type="ECO:0000313" key="2">
    <source>
        <dbReference type="EMBL" id="MRX63574.1"/>
    </source>
</evidence>
<dbReference type="AlphaFoldDB" id="A0A6I2MN14"/>
<evidence type="ECO:0008006" key="4">
    <source>
        <dbReference type="Google" id="ProtNLM"/>
    </source>
</evidence>
<proteinExistence type="predicted"/>
<dbReference type="Proteomes" id="UP000443153">
    <property type="component" value="Unassembled WGS sequence"/>
</dbReference>
<feature type="chain" id="PRO_5026219465" description="Secreted protein" evidence="1">
    <location>
        <begin position="20"/>
        <end position="52"/>
    </location>
</feature>
<evidence type="ECO:0000256" key="1">
    <source>
        <dbReference type="SAM" id="SignalP"/>
    </source>
</evidence>
<dbReference type="OrthoDB" id="1454224at2"/>